<sequence>MTDLGTPLDLPCGQRLPNRLMKSALSEALGTSAGAPTRRLERLYDAWAGGGWGLVVTGNVMVDLRHRGEPGNVVVEDERHLDALRRWAAGFRASGTPLWMQVNHPGRQANVLVGRTRPVAPSAVAAEVAVATRPRALTEAEIRETIERYAATAAVAEAAGFDGVQVHGAHGYLVTQFLSPRSNQRTDAWGGDPERRRRFVLEVVRAIRERVSPGFAVGIKLNSADFQRGGFTESESREVVAALAAEGIDLLEVSGGTYESPVMFGPDTRRASTREREAYFLEYAASVRDAAGAVPVAVTGGFRTRAAMTAALGPDESDTGSGASSTAAGSAAASSAAAPGECDVIGLGRPASAYPHVARDLLDGRLERIELPAVQVGARRLVRRLAPLHTVDSALDLSWHTDQLHRLGAGKAPDLARPWWRTAVTATLRNGPGAFVPKRG</sequence>
<proteinExistence type="predicted"/>
<accession>A0ACC6INB8</accession>
<reference evidence="1" key="1">
    <citation type="submission" date="2023-08" db="EMBL/GenBank/DDBJ databases">
        <title>Functional and genomic diversity of the sorghum phyllosphere microbiome.</title>
        <authorList>
            <person name="Shade A."/>
        </authorList>
    </citation>
    <scope>NUCLEOTIDE SEQUENCE</scope>
    <source>
        <strain evidence="1">SORGH_AS_0885</strain>
    </source>
</reference>
<organism evidence="1 2">
    <name type="scientific">Nocardioides zeae</name>
    <dbReference type="NCBI Taxonomy" id="1457234"/>
    <lineage>
        <taxon>Bacteria</taxon>
        <taxon>Bacillati</taxon>
        <taxon>Actinomycetota</taxon>
        <taxon>Actinomycetes</taxon>
        <taxon>Propionibacteriales</taxon>
        <taxon>Nocardioidaceae</taxon>
        <taxon>Nocardioides</taxon>
    </lineage>
</organism>
<keyword evidence="2" id="KW-1185">Reference proteome</keyword>
<name>A0ACC6INB8_9ACTN</name>
<evidence type="ECO:0000313" key="1">
    <source>
        <dbReference type="EMBL" id="MDR6212148.1"/>
    </source>
</evidence>
<dbReference type="EMBL" id="JAVIZJ010000018">
    <property type="protein sequence ID" value="MDR6212148.1"/>
    <property type="molecule type" value="Genomic_DNA"/>
</dbReference>
<protein>
    <submittedName>
        <fullName evidence="1">2,4-dienoyl-CoA reductase-like NADH-dependent reductase (Old Yellow Enzyme family)</fullName>
    </submittedName>
</protein>
<comment type="caution">
    <text evidence="1">The sequence shown here is derived from an EMBL/GenBank/DDBJ whole genome shotgun (WGS) entry which is preliminary data.</text>
</comment>
<evidence type="ECO:0000313" key="2">
    <source>
        <dbReference type="Proteomes" id="UP001261666"/>
    </source>
</evidence>
<dbReference type="Proteomes" id="UP001261666">
    <property type="component" value="Unassembled WGS sequence"/>
</dbReference>
<gene>
    <name evidence="1" type="ORF">QE364_003879</name>
</gene>